<name>A0ABN3U7T2_9ACTN</name>
<dbReference type="EMBL" id="BAAASL010000029">
    <property type="protein sequence ID" value="GAA2725379.1"/>
    <property type="molecule type" value="Genomic_DNA"/>
</dbReference>
<organism evidence="2 3">
    <name type="scientific">Streptomyces luteosporeus</name>
    <dbReference type="NCBI Taxonomy" id="173856"/>
    <lineage>
        <taxon>Bacteria</taxon>
        <taxon>Bacillati</taxon>
        <taxon>Actinomycetota</taxon>
        <taxon>Actinomycetes</taxon>
        <taxon>Kitasatosporales</taxon>
        <taxon>Streptomycetaceae</taxon>
        <taxon>Streptomyces</taxon>
    </lineage>
</organism>
<sequence length="57" mass="6555">MAEPEKKRKKLSDNAEFLLSGMPRAERERALREKTPEELDKAGAEVRSALAEDDERR</sequence>
<comment type="caution">
    <text evidence="2">The sequence shown here is derived from an EMBL/GenBank/DDBJ whole genome shotgun (WGS) entry which is preliminary data.</text>
</comment>
<feature type="compositionally biased region" description="Basic and acidic residues" evidence="1">
    <location>
        <begin position="24"/>
        <end position="44"/>
    </location>
</feature>
<accession>A0ABN3U7T2</accession>
<proteinExistence type="predicted"/>
<keyword evidence="3" id="KW-1185">Reference proteome</keyword>
<dbReference type="RefSeq" id="WP_344439549.1">
    <property type="nucleotide sequence ID" value="NZ_BAAASL010000029.1"/>
</dbReference>
<reference evidence="2 3" key="1">
    <citation type="journal article" date="2019" name="Int. J. Syst. Evol. Microbiol.">
        <title>The Global Catalogue of Microorganisms (GCM) 10K type strain sequencing project: providing services to taxonomists for standard genome sequencing and annotation.</title>
        <authorList>
            <consortium name="The Broad Institute Genomics Platform"/>
            <consortium name="The Broad Institute Genome Sequencing Center for Infectious Disease"/>
            <person name="Wu L."/>
            <person name="Ma J."/>
        </authorList>
    </citation>
    <scope>NUCLEOTIDE SEQUENCE [LARGE SCALE GENOMIC DNA]</scope>
    <source>
        <strain evidence="2 3">JCM 4542</strain>
    </source>
</reference>
<evidence type="ECO:0000313" key="3">
    <source>
        <dbReference type="Proteomes" id="UP001500886"/>
    </source>
</evidence>
<protein>
    <submittedName>
        <fullName evidence="2">Uncharacterized protein</fullName>
    </submittedName>
</protein>
<gene>
    <name evidence="2" type="ORF">GCM10010315_57300</name>
</gene>
<dbReference type="Proteomes" id="UP001500886">
    <property type="component" value="Unassembled WGS sequence"/>
</dbReference>
<evidence type="ECO:0000256" key="1">
    <source>
        <dbReference type="SAM" id="MobiDB-lite"/>
    </source>
</evidence>
<feature type="region of interest" description="Disordered" evidence="1">
    <location>
        <begin position="1"/>
        <end position="57"/>
    </location>
</feature>
<evidence type="ECO:0000313" key="2">
    <source>
        <dbReference type="EMBL" id="GAA2725379.1"/>
    </source>
</evidence>